<evidence type="ECO:0000256" key="1">
    <source>
        <dbReference type="SAM" id="Phobius"/>
    </source>
</evidence>
<accession>A0A6N3F9K4</accession>
<proteinExistence type="predicted"/>
<keyword evidence="1" id="KW-0812">Transmembrane</keyword>
<dbReference type="InterPro" id="IPR012341">
    <property type="entry name" value="6hp_glycosidase-like_sf"/>
</dbReference>
<dbReference type="RefSeq" id="WP_156627040.1">
    <property type="nucleotide sequence ID" value="NZ_CACRTO010000034.1"/>
</dbReference>
<evidence type="ECO:0000313" key="2">
    <source>
        <dbReference type="EMBL" id="VYU48754.1"/>
    </source>
</evidence>
<sequence length="568" mass="65020">MRVINKRVIVIIMLVMISIIIFNGCLSYTKASFSEEEESISYLNGVKAVDYSIAGLEEIKNDVMIGKRTETEYYINSLKFISIFMATKDEKYLKYAKEGAEYVSENTSDIGVVNFYKSDNISTAVDQASVLYMISYIAMVDDEYIDLMERLADGIINNFINEDNNLVWAKVNSITGEPINDKDYGYESQFSNYTLKSAQALLIAYKFLPEKIQYKEKALDILNSIWERRDSETNLIPESWDVLYDQAGSRLYPYNDFRYDDMGGVYIRTLMLAYNLTEDDKIMDILKVYTPALVDGIWDESINGGAFRYLNTTKGETSSTPMIETMHGLFTATLIEASKLIDNKEILDKCIENADNILINRFGIKNSMVPHALDNAGNYLNVNSDSQLGYAVIQFPLGYNMLSNVTGNDEYRNISDELIETFLERHKSNGEEIPIGYIDKIETIEPYGLEENYSKSHWMSQITYLPSYLLYNSIQIEGDVKINWEFNQEPNVLGLVDDIPIWDTDLVSMDLKNKTLKLKEVTGEGIINLDSIGFGKISKVFIDGKKYRKFADNEIEIKEGTHSYEVRW</sequence>
<organism evidence="2">
    <name type="scientific">Clostridium tertium</name>
    <dbReference type="NCBI Taxonomy" id="1559"/>
    <lineage>
        <taxon>Bacteria</taxon>
        <taxon>Bacillati</taxon>
        <taxon>Bacillota</taxon>
        <taxon>Clostridia</taxon>
        <taxon>Eubacteriales</taxon>
        <taxon>Clostridiaceae</taxon>
        <taxon>Clostridium</taxon>
    </lineage>
</organism>
<protein>
    <submittedName>
        <fullName evidence="2">Uncharacterized protein</fullName>
    </submittedName>
</protein>
<dbReference type="Gene3D" id="1.50.10.10">
    <property type="match status" value="1"/>
</dbReference>
<feature type="transmembrane region" description="Helical" evidence="1">
    <location>
        <begin position="7"/>
        <end position="29"/>
    </location>
</feature>
<dbReference type="EMBL" id="CACRTO010000034">
    <property type="protein sequence ID" value="VYU48754.1"/>
    <property type="molecule type" value="Genomic_DNA"/>
</dbReference>
<name>A0A6N3F9K4_9CLOT</name>
<keyword evidence="1" id="KW-0472">Membrane</keyword>
<dbReference type="GO" id="GO:0005975">
    <property type="term" value="P:carbohydrate metabolic process"/>
    <property type="evidence" value="ECO:0007669"/>
    <property type="project" value="InterPro"/>
</dbReference>
<reference evidence="2" key="1">
    <citation type="submission" date="2019-11" db="EMBL/GenBank/DDBJ databases">
        <authorList>
            <person name="Feng L."/>
        </authorList>
    </citation>
    <scope>NUCLEOTIDE SEQUENCE</scope>
    <source>
        <strain evidence="2">CTertiumLFYP3</strain>
    </source>
</reference>
<dbReference type="AlphaFoldDB" id="A0A6N3F9K4"/>
<dbReference type="SUPFAM" id="SSF48208">
    <property type="entry name" value="Six-hairpin glycosidases"/>
    <property type="match status" value="2"/>
</dbReference>
<keyword evidence="1" id="KW-1133">Transmembrane helix</keyword>
<dbReference type="InterPro" id="IPR008928">
    <property type="entry name" value="6-hairpin_glycosidase_sf"/>
</dbReference>
<gene>
    <name evidence="2" type="ORF">CTLFYP3_00010</name>
</gene>